<dbReference type="EMBL" id="UYWY01004872">
    <property type="protein sequence ID" value="VDM29356.1"/>
    <property type="molecule type" value="Genomic_DNA"/>
</dbReference>
<proteinExistence type="predicted"/>
<dbReference type="WBParaSite" id="TCNE_0000363901-mRNA-1">
    <property type="protein sequence ID" value="TCNE_0000363901-mRNA-1"/>
    <property type="gene ID" value="TCNE_0000363901"/>
</dbReference>
<organism evidence="2 3">
    <name type="scientific">Toxocara canis</name>
    <name type="common">Canine roundworm</name>
    <dbReference type="NCBI Taxonomy" id="6265"/>
    <lineage>
        <taxon>Eukaryota</taxon>
        <taxon>Metazoa</taxon>
        <taxon>Ecdysozoa</taxon>
        <taxon>Nematoda</taxon>
        <taxon>Chromadorea</taxon>
        <taxon>Rhabditida</taxon>
        <taxon>Spirurina</taxon>
        <taxon>Ascaridomorpha</taxon>
        <taxon>Ascaridoidea</taxon>
        <taxon>Toxocaridae</taxon>
        <taxon>Toxocara</taxon>
    </lineage>
</organism>
<evidence type="ECO:0000313" key="1">
    <source>
        <dbReference type="EMBL" id="VDM29356.1"/>
    </source>
</evidence>
<evidence type="ECO:0000313" key="3">
    <source>
        <dbReference type="WBParaSite" id="TCNE_0000363901-mRNA-1"/>
    </source>
</evidence>
<dbReference type="Proteomes" id="UP000050794">
    <property type="component" value="Unassembled WGS sequence"/>
</dbReference>
<dbReference type="AlphaFoldDB" id="A0A183U569"/>
<sequence length="102" mass="11874">MVTEDWLRHRQRVLVRARNFSVDSIMLIIGDWCKLAPKPDRDNPSALCNNHISTTRTGGVYALMIIRLAAKREIERERRVVERSHARWHYLPLGSPTRPVTT</sequence>
<reference evidence="1 2" key="2">
    <citation type="submission" date="2018-11" db="EMBL/GenBank/DDBJ databases">
        <authorList>
            <consortium name="Pathogen Informatics"/>
        </authorList>
    </citation>
    <scope>NUCLEOTIDE SEQUENCE [LARGE SCALE GENOMIC DNA]</scope>
</reference>
<evidence type="ECO:0000313" key="2">
    <source>
        <dbReference type="Proteomes" id="UP000050794"/>
    </source>
</evidence>
<reference evidence="3" key="1">
    <citation type="submission" date="2016-06" db="UniProtKB">
        <authorList>
            <consortium name="WormBaseParasite"/>
        </authorList>
    </citation>
    <scope>IDENTIFICATION</scope>
</reference>
<gene>
    <name evidence="1" type="ORF">TCNE_LOCUS3639</name>
</gene>
<name>A0A183U569_TOXCA</name>
<accession>A0A183U569</accession>
<protein>
    <submittedName>
        <fullName evidence="3">Transposase</fullName>
    </submittedName>
</protein>
<keyword evidence="2" id="KW-1185">Reference proteome</keyword>